<dbReference type="Proteomes" id="UP000198793">
    <property type="component" value="Unassembled WGS sequence"/>
</dbReference>
<evidence type="ECO:0000313" key="3">
    <source>
        <dbReference type="Proteomes" id="UP000198793"/>
    </source>
</evidence>
<feature type="transmembrane region" description="Helical" evidence="1">
    <location>
        <begin position="56"/>
        <end position="72"/>
    </location>
</feature>
<protein>
    <recommendedName>
        <fullName evidence="4">Transmembrane protein (PGPGW)</fullName>
    </recommendedName>
</protein>
<evidence type="ECO:0000313" key="2">
    <source>
        <dbReference type="EMBL" id="SDO10819.1"/>
    </source>
</evidence>
<organism evidence="2 3">
    <name type="scientific">Aureimonas jatrophae</name>
    <dbReference type="NCBI Taxonomy" id="1166073"/>
    <lineage>
        <taxon>Bacteria</taxon>
        <taxon>Pseudomonadati</taxon>
        <taxon>Pseudomonadota</taxon>
        <taxon>Alphaproteobacteria</taxon>
        <taxon>Hyphomicrobiales</taxon>
        <taxon>Aurantimonadaceae</taxon>
        <taxon>Aureimonas</taxon>
    </lineage>
</organism>
<dbReference type="AlphaFoldDB" id="A0A1H0GVE5"/>
<gene>
    <name evidence="2" type="ORF">SAMN05192530_103362</name>
</gene>
<accession>A0A1H0GVE5</accession>
<keyword evidence="1" id="KW-1133">Transmembrane helix</keyword>
<keyword evidence="3" id="KW-1185">Reference proteome</keyword>
<dbReference type="EMBL" id="FNIT01000003">
    <property type="protein sequence ID" value="SDO10819.1"/>
    <property type="molecule type" value="Genomic_DNA"/>
</dbReference>
<dbReference type="RefSeq" id="WP_210184160.1">
    <property type="nucleotide sequence ID" value="NZ_FNIT01000003.1"/>
</dbReference>
<sequence>MTEPTKTGGFFRVRGHTLEVMGRTFRLPSNRLARMAVGVLFVLGGIFSFLPVLGIWMLPLGLVILSIDIPAVRRMRRRSEVKWGRRRQRQRAMAATLPHRPRKFLRFRVPRFLSR</sequence>
<proteinExistence type="predicted"/>
<evidence type="ECO:0008006" key="4">
    <source>
        <dbReference type="Google" id="ProtNLM"/>
    </source>
</evidence>
<keyword evidence="1" id="KW-0812">Transmembrane</keyword>
<evidence type="ECO:0000256" key="1">
    <source>
        <dbReference type="SAM" id="Phobius"/>
    </source>
</evidence>
<name>A0A1H0GVE5_9HYPH</name>
<keyword evidence="1" id="KW-0472">Membrane</keyword>
<reference evidence="2 3" key="1">
    <citation type="submission" date="2016-10" db="EMBL/GenBank/DDBJ databases">
        <authorList>
            <person name="de Groot N.N."/>
        </authorList>
    </citation>
    <scope>NUCLEOTIDE SEQUENCE [LARGE SCALE GENOMIC DNA]</scope>
    <source>
        <strain evidence="3">L7-484,KACC 16230,DSM 25025</strain>
    </source>
</reference>